<organism evidence="2">
    <name type="scientific">hydrothermal vent metagenome</name>
    <dbReference type="NCBI Taxonomy" id="652676"/>
    <lineage>
        <taxon>unclassified sequences</taxon>
        <taxon>metagenomes</taxon>
        <taxon>ecological metagenomes</taxon>
    </lineage>
</organism>
<protein>
    <submittedName>
        <fullName evidence="2">Uncharacterized protein</fullName>
    </submittedName>
</protein>
<keyword evidence="1" id="KW-0472">Membrane</keyword>
<feature type="transmembrane region" description="Helical" evidence="1">
    <location>
        <begin position="121"/>
        <end position="139"/>
    </location>
</feature>
<reference evidence="2" key="1">
    <citation type="submission" date="2018-06" db="EMBL/GenBank/DDBJ databases">
        <authorList>
            <person name="Zhirakovskaya E."/>
        </authorList>
    </citation>
    <scope>NUCLEOTIDE SEQUENCE</scope>
</reference>
<gene>
    <name evidence="2" type="ORF">MNBD_GAMMA26-1427</name>
</gene>
<keyword evidence="1" id="KW-0812">Transmembrane</keyword>
<proteinExistence type="predicted"/>
<accession>A0A3B1AZB8</accession>
<keyword evidence="1" id="KW-1133">Transmembrane helix</keyword>
<sequence length="140" mass="16196">MEKVEPEMRFHLYCQGQLLPGAREEKSVRKIGKIINRTEDEVKGQILIGEPRKITSSNDETLINRLYCSLRKAGLDVEIIQRADESVRPLDVTIRRVDVDELLTDPDVFPIQPIDYSQKRVIVIAIAVMLLVMGFVWYWL</sequence>
<dbReference type="AlphaFoldDB" id="A0A3B1AZB8"/>
<evidence type="ECO:0000256" key="1">
    <source>
        <dbReference type="SAM" id="Phobius"/>
    </source>
</evidence>
<evidence type="ECO:0000313" key="2">
    <source>
        <dbReference type="EMBL" id="VAX07151.1"/>
    </source>
</evidence>
<dbReference type="EMBL" id="UOFX01000021">
    <property type="protein sequence ID" value="VAX07151.1"/>
    <property type="molecule type" value="Genomic_DNA"/>
</dbReference>
<name>A0A3B1AZB8_9ZZZZ</name>